<dbReference type="InterPro" id="IPR021866">
    <property type="entry name" value="SpoIIAA-like"/>
</dbReference>
<sequence length="128" mass="14763">MELRNDAFASITFEKELNTIVVIWKKIPSEEIYRGVFSQALIELHSKGADKWLSDIRKQGVVSPSNTQWLQEELLPKAVNAGLRRIAIIAEKDVFKQFYIDNIKTSISDTSEIQYFDNEEGARKWLNS</sequence>
<reference evidence="1" key="1">
    <citation type="submission" date="2021-01" db="EMBL/GenBank/DDBJ databases">
        <title>Fulvivirga kasyanovii gen. nov., sp nov., a novel member of the phylum Bacteroidetes isolated from seawater in a mussel farm.</title>
        <authorList>
            <person name="Zhao L.-H."/>
            <person name="Wang Z.-J."/>
        </authorList>
    </citation>
    <scope>NUCLEOTIDE SEQUENCE</scope>
    <source>
        <strain evidence="1">2943</strain>
    </source>
</reference>
<gene>
    <name evidence="1" type="ORF">JL102_00720</name>
</gene>
<evidence type="ECO:0000313" key="2">
    <source>
        <dbReference type="Proteomes" id="UP000659388"/>
    </source>
</evidence>
<dbReference type="Proteomes" id="UP000659388">
    <property type="component" value="Unassembled WGS sequence"/>
</dbReference>
<name>A0A937F2Q2_9BACT</name>
<evidence type="ECO:0000313" key="1">
    <source>
        <dbReference type="EMBL" id="MBL3654635.1"/>
    </source>
</evidence>
<dbReference type="Pfam" id="PF11964">
    <property type="entry name" value="SpoIIAA-like"/>
    <property type="match status" value="1"/>
</dbReference>
<protein>
    <submittedName>
        <fullName evidence="1">STAS/SEC14 domain-containing protein</fullName>
    </submittedName>
</protein>
<dbReference type="AlphaFoldDB" id="A0A937F2Q2"/>
<dbReference type="RefSeq" id="WP_202241618.1">
    <property type="nucleotide sequence ID" value="NZ_JAESIY010000001.1"/>
</dbReference>
<dbReference type="EMBL" id="JAESIY010000001">
    <property type="protein sequence ID" value="MBL3654635.1"/>
    <property type="molecule type" value="Genomic_DNA"/>
</dbReference>
<comment type="caution">
    <text evidence="1">The sequence shown here is derived from an EMBL/GenBank/DDBJ whole genome shotgun (WGS) entry which is preliminary data.</text>
</comment>
<organism evidence="1 2">
    <name type="scientific">Fulvivirga sediminis</name>
    <dbReference type="NCBI Taxonomy" id="2803949"/>
    <lineage>
        <taxon>Bacteria</taxon>
        <taxon>Pseudomonadati</taxon>
        <taxon>Bacteroidota</taxon>
        <taxon>Cytophagia</taxon>
        <taxon>Cytophagales</taxon>
        <taxon>Fulvivirgaceae</taxon>
        <taxon>Fulvivirga</taxon>
    </lineage>
</organism>
<accession>A0A937F2Q2</accession>
<keyword evidence="2" id="KW-1185">Reference proteome</keyword>
<proteinExistence type="predicted"/>